<sequence length="1058" mass="113053">MLWCGKSDSGWAVRYGYPNFSYEILYIDTGTHGGPSYNLIFDYNFSTESSYDNVFLIGGGGGAADPFGNSRATLDNLIAAGGYLVNWRGSISPSVGNATGANTTGGPVDVSGAPGTPVTVTGASFVIDGANRALYFVFVTDDFNSNEDGLWPFGHGLMIDNIATSDNGSIYTDEAASGGTDSFGGAVLKGTPGSPVISARVPPPVGPLWRLETGNNLPTPDFCAPKTSPSDRIFTAGAPLSYHTVPGMATTIMTCTFPLPPGIASVRAMWSQYLDLPAYSGYVQFTEYRCFRGGSWSGWRNTEGGGTRVVEATRAWGVNGAELAEAVQADSIQLRYSIRCVPEVAADLHTCGDVQYGILYDDFRLEVVTGVQAPTFGIYPAFLAQSTFVDGTMGGVGCNPSTTAAGQCWPGVRGSDVGTGAIHDNFNSPLGDSVVMTIESGYRAAGRGVNWHQGFDRSLNGGLVIAHTNPNFVAAYDAPRVIYRLFDPATRTWSPFDSSELDANSVAISGSDTILIDSRFRMNWPPRDRLGFSLPGGFSVNGKTLYSQLQFLPRGTRLQHYLKAVDLNGGRSYQFSSDVRAFEVEDLPTLPGSAIRAPDIIEFDVLPGSYPPGPAGTQLFGRTTTPILNIDGAYSRWNYGSDAVSQGLRALGVRADRFRLLQGTEQGGNIGGHEFAGVRPGRLANYFPNMDEYGIKDSLAIWYRIVIASAHRSGTFSVLEESDSKLLKQWWETSTGTDGGDRGMLLTGDNTFNTLLTAGGVPHPNENALATSVFGVAVTADAWNGTGTVSFPSIRDLFSDPTAGPNLGTGTYTYPIDGGCAGPDRFDALTRVGGTDAADAALYPTVGGVTNVAGVRYMTERDGIPDHDRNKSLGYGFTIQAIRTYGQNMVDTRAQLLYKFLTSCRGPRSGAPGDTASCWPCPTDANKYSNWATSPGFQTGTYGPLYPIQDATRVLAAVDVTPPPSFVDALQQNRPNPFNPETVIPFSISAPGRVAVRVFDVRGRLVRTLVDSWMPAGVHVARWNGQVDEGGKSASGVYFYLITYPDGHISSKKMTILR</sequence>
<protein>
    <submittedName>
        <fullName evidence="1">T9SS type A sorting domain-containing protein</fullName>
    </submittedName>
</protein>
<dbReference type="Gene3D" id="2.60.40.4070">
    <property type="match status" value="1"/>
</dbReference>
<accession>A0A538SFK6</accession>
<dbReference type="EMBL" id="VBOR01000041">
    <property type="protein sequence ID" value="TMQ50148.1"/>
    <property type="molecule type" value="Genomic_DNA"/>
</dbReference>
<organism evidence="1 2">
    <name type="scientific">Eiseniibacteriota bacterium</name>
    <dbReference type="NCBI Taxonomy" id="2212470"/>
    <lineage>
        <taxon>Bacteria</taxon>
        <taxon>Candidatus Eiseniibacteriota</taxon>
    </lineage>
</organism>
<proteinExistence type="predicted"/>
<reference evidence="1 2" key="1">
    <citation type="journal article" date="2019" name="Nat. Microbiol.">
        <title>Mediterranean grassland soil C-N compound turnover is dependent on rainfall and depth, and is mediated by genomically divergent microorganisms.</title>
        <authorList>
            <person name="Diamond S."/>
            <person name="Andeer P.F."/>
            <person name="Li Z."/>
            <person name="Crits-Christoph A."/>
            <person name="Burstein D."/>
            <person name="Anantharaman K."/>
            <person name="Lane K.R."/>
            <person name="Thomas B.C."/>
            <person name="Pan C."/>
            <person name="Northen T.R."/>
            <person name="Banfield J.F."/>
        </authorList>
    </citation>
    <scope>NUCLEOTIDE SEQUENCE [LARGE SCALE GENOMIC DNA]</scope>
    <source>
        <strain evidence="1">WS_1</strain>
    </source>
</reference>
<dbReference type="AlphaFoldDB" id="A0A538SFK6"/>
<name>A0A538SFK6_UNCEI</name>
<evidence type="ECO:0000313" key="2">
    <source>
        <dbReference type="Proteomes" id="UP000316292"/>
    </source>
</evidence>
<gene>
    <name evidence="1" type="ORF">E6K71_03150</name>
</gene>
<comment type="caution">
    <text evidence="1">The sequence shown here is derived from an EMBL/GenBank/DDBJ whole genome shotgun (WGS) entry which is preliminary data.</text>
</comment>
<dbReference type="Proteomes" id="UP000316292">
    <property type="component" value="Unassembled WGS sequence"/>
</dbReference>
<evidence type="ECO:0000313" key="1">
    <source>
        <dbReference type="EMBL" id="TMQ50148.1"/>
    </source>
</evidence>